<comment type="domain">
    <text evidence="9">Consists of three domains; the N-terminal catalytic domain, the editing domain and the C-terminal C-Ala domain. The editing domain removes incorrectly charged amino acids, while the C-Ala domain, along with tRNA(Ala), serves as a bridge to cooperatively bring together the editing and aminoacylation centers thus stimulating deacylation of misacylated tRNAs.</text>
</comment>
<comment type="function">
    <text evidence="9">Catalyzes the attachment of alanine to tRNA(Ala) in a two-step reaction: alanine is first activated by ATP to form Ala-AMP and then transferred to the acceptor end of tRNA(Ala). Also edits incorrectly charged Ser-tRNA(Ala) and Gly-tRNA(Ala) via its editing domain.</text>
</comment>
<dbReference type="SUPFAM" id="SSF55681">
    <property type="entry name" value="Class II aaRS and biotin synthetases"/>
    <property type="match status" value="1"/>
</dbReference>
<keyword evidence="9" id="KW-0963">Cytoplasm</keyword>
<dbReference type="PRINTS" id="PR00980">
    <property type="entry name" value="TRNASYNTHALA"/>
</dbReference>
<evidence type="ECO:0000256" key="2">
    <source>
        <dbReference type="ARBA" id="ARBA00022555"/>
    </source>
</evidence>
<sequence>MKKIGTNELRELYLQFFESKGHVRIPGAPLVPENDPSVLFTTAGMHPLVPYLKGAAHPAGRRLTNAQKCLRTKDIEAVGDSTHATVFEMLGNWSLGDYFKEEAISWSWEFLTGKKWLGIDTDYMAVSVFSGDDDAPRDMESAKGWQQLGMPERRIAFLGKEDNWWPAGGGAPGPQGPDTEMFFWTGPGKPPATFDPANTFWVEIWNDVFMQYDRSGGGQLSELRQKNVDTGMGLERVVMVLNALKSIYEIDSFQELMRLIHTASVNDDERSRRIVADHLKAAVFLLGDSNPVLPANTDQGYVLRRLIRRAVRSARLLGAADIPHVFVAAAGIVIDEFAGVYPSLMANRDLVERELAIEVKNFMATLDYGLKKIEEYLQNRSDLNGQQAFELFTTYGFPLEMQIEEATKRGTTVDTEGFMREMEKHRTLSRTAAAGKFKGGLADTSPQSVRYHTATHLLHQALRDVLGKHVLQRGSNITPERLRFDFSHPEKLTDVERERVAAIVNKKIQADLPVVRREMTVDEAKSAGALGVFEERYGDRVSVYSVGDYSREICGGPHVARTGEMGVFRIVKEESAGAGVRRIKAVLT</sequence>
<dbReference type="Pfam" id="PF07973">
    <property type="entry name" value="tRNA_SAD"/>
    <property type="match status" value="1"/>
</dbReference>
<feature type="domain" description="Alanyl-transfer RNA synthetases family profile" evidence="10">
    <location>
        <begin position="4"/>
        <end position="588"/>
    </location>
</feature>
<dbReference type="InterPro" id="IPR023033">
    <property type="entry name" value="Ala_tRNA_ligase_euk/bac"/>
</dbReference>
<dbReference type="GO" id="GO:0004813">
    <property type="term" value="F:alanine-tRNA ligase activity"/>
    <property type="evidence" value="ECO:0007669"/>
    <property type="project" value="UniProtKB-UniRule"/>
</dbReference>
<evidence type="ECO:0000256" key="5">
    <source>
        <dbReference type="ARBA" id="ARBA00022840"/>
    </source>
</evidence>
<evidence type="ECO:0000256" key="6">
    <source>
        <dbReference type="ARBA" id="ARBA00022884"/>
    </source>
</evidence>
<dbReference type="GO" id="GO:0008270">
    <property type="term" value="F:zinc ion binding"/>
    <property type="evidence" value="ECO:0007669"/>
    <property type="project" value="UniProtKB-UniRule"/>
</dbReference>
<dbReference type="InterPro" id="IPR045864">
    <property type="entry name" value="aa-tRNA-synth_II/BPL/LPL"/>
</dbReference>
<dbReference type="InterPro" id="IPR018164">
    <property type="entry name" value="Ala-tRNA-synth_IIc_N"/>
</dbReference>
<dbReference type="SUPFAM" id="SSF101353">
    <property type="entry name" value="Putative anticodon-binding domain of alanyl-tRNA synthetase (AlaRS)"/>
    <property type="match status" value="1"/>
</dbReference>
<keyword evidence="9" id="KW-0862">Zinc</keyword>
<dbReference type="CDD" id="cd00673">
    <property type="entry name" value="AlaRS_core"/>
    <property type="match status" value="1"/>
</dbReference>
<comment type="catalytic activity">
    <reaction evidence="9">
        <text>tRNA(Ala) + L-alanine + ATP = L-alanyl-tRNA(Ala) + AMP + diphosphate</text>
        <dbReference type="Rhea" id="RHEA:12540"/>
        <dbReference type="Rhea" id="RHEA-COMP:9657"/>
        <dbReference type="Rhea" id="RHEA-COMP:9923"/>
        <dbReference type="ChEBI" id="CHEBI:30616"/>
        <dbReference type="ChEBI" id="CHEBI:33019"/>
        <dbReference type="ChEBI" id="CHEBI:57972"/>
        <dbReference type="ChEBI" id="CHEBI:78442"/>
        <dbReference type="ChEBI" id="CHEBI:78497"/>
        <dbReference type="ChEBI" id="CHEBI:456215"/>
        <dbReference type="EC" id="6.1.1.7"/>
    </reaction>
</comment>
<keyword evidence="2 9" id="KW-0820">tRNA-binding</keyword>
<feature type="binding site" evidence="9">
    <location>
        <position position="558"/>
    </location>
    <ligand>
        <name>Zn(2+)</name>
        <dbReference type="ChEBI" id="CHEBI:29105"/>
    </ligand>
</feature>
<accession>A0A2M6WYF1</accession>
<proteinExistence type="inferred from homology"/>
<dbReference type="GO" id="GO:0000049">
    <property type="term" value="F:tRNA binding"/>
    <property type="evidence" value="ECO:0007669"/>
    <property type="project" value="UniProtKB-KW"/>
</dbReference>
<dbReference type="SMART" id="SM00863">
    <property type="entry name" value="tRNA_SAD"/>
    <property type="match status" value="1"/>
</dbReference>
<keyword evidence="9" id="KW-0479">Metal-binding</keyword>
<reference evidence="12" key="1">
    <citation type="submission" date="2017-09" db="EMBL/GenBank/DDBJ databases">
        <title>Depth-based differentiation of microbial function through sediment-hosted aquifers and enrichment of novel symbionts in the deep terrestrial subsurface.</title>
        <authorList>
            <person name="Probst A.J."/>
            <person name="Ladd B."/>
            <person name="Jarett J.K."/>
            <person name="Geller-Mcgrath D.E."/>
            <person name="Sieber C.M.K."/>
            <person name="Emerson J.B."/>
            <person name="Anantharaman K."/>
            <person name="Thomas B.C."/>
            <person name="Malmstrom R."/>
            <person name="Stieglmeier M."/>
            <person name="Klingl A."/>
            <person name="Woyke T."/>
            <person name="Ryan C.M."/>
            <person name="Banfield J.F."/>
        </authorList>
    </citation>
    <scope>NUCLEOTIDE SEQUENCE [LARGE SCALE GENOMIC DNA]</scope>
</reference>
<dbReference type="PANTHER" id="PTHR11777:SF9">
    <property type="entry name" value="ALANINE--TRNA LIGASE, CYTOPLASMIC"/>
    <property type="match status" value="1"/>
</dbReference>
<comment type="similarity">
    <text evidence="1 9">Belongs to the class-II aminoacyl-tRNA synthetase family.</text>
</comment>
<name>A0A2M6WYF1_9BACT</name>
<dbReference type="InterPro" id="IPR050058">
    <property type="entry name" value="Ala-tRNA_ligase"/>
</dbReference>
<evidence type="ECO:0000256" key="7">
    <source>
        <dbReference type="ARBA" id="ARBA00022917"/>
    </source>
</evidence>
<dbReference type="EC" id="6.1.1.7" evidence="9"/>
<comment type="caution">
    <text evidence="11">The sequence shown here is derived from an EMBL/GenBank/DDBJ whole genome shotgun (WGS) entry which is preliminary data.</text>
</comment>
<dbReference type="NCBIfam" id="NF002436">
    <property type="entry name" value="PRK01584.1"/>
    <property type="match status" value="1"/>
</dbReference>
<keyword evidence="4 9" id="KW-0547">Nucleotide-binding</keyword>
<evidence type="ECO:0000313" key="12">
    <source>
        <dbReference type="Proteomes" id="UP000230731"/>
    </source>
</evidence>
<organism evidence="11 12">
    <name type="scientific">Candidatus Andersenbacteria bacterium CG10_big_fil_rev_8_21_14_0_10_54_11</name>
    <dbReference type="NCBI Taxonomy" id="1974485"/>
    <lineage>
        <taxon>Bacteria</taxon>
        <taxon>Candidatus Anderseniibacteriota</taxon>
    </lineage>
</organism>
<gene>
    <name evidence="9" type="primary">alaS</name>
    <name evidence="11" type="ORF">COT71_03915</name>
</gene>
<dbReference type="InterPro" id="IPR018165">
    <property type="entry name" value="Ala-tRNA-synth_IIc_core"/>
</dbReference>
<dbReference type="InterPro" id="IPR018163">
    <property type="entry name" value="Thr/Ala-tRNA-synth_IIc_edit"/>
</dbReference>
<dbReference type="Pfam" id="PF01411">
    <property type="entry name" value="tRNA-synt_2c"/>
    <property type="match status" value="1"/>
</dbReference>
<dbReference type="GO" id="GO:0005524">
    <property type="term" value="F:ATP binding"/>
    <property type="evidence" value="ECO:0007669"/>
    <property type="project" value="UniProtKB-UniRule"/>
</dbReference>
<evidence type="ECO:0000313" key="11">
    <source>
        <dbReference type="EMBL" id="PIT97813.1"/>
    </source>
</evidence>
<dbReference type="InterPro" id="IPR002318">
    <property type="entry name" value="Ala-tRNA-lgiase_IIc"/>
</dbReference>
<keyword evidence="6 9" id="KW-0694">RNA-binding</keyword>
<dbReference type="HAMAP" id="MF_00036_B">
    <property type="entry name" value="Ala_tRNA_synth_B"/>
    <property type="match status" value="1"/>
</dbReference>
<evidence type="ECO:0000256" key="8">
    <source>
        <dbReference type="ARBA" id="ARBA00023146"/>
    </source>
</evidence>
<dbReference type="GO" id="GO:0006419">
    <property type="term" value="P:alanyl-tRNA aminoacylation"/>
    <property type="evidence" value="ECO:0007669"/>
    <property type="project" value="UniProtKB-UniRule"/>
</dbReference>
<dbReference type="EMBL" id="PEZP01000043">
    <property type="protein sequence ID" value="PIT97813.1"/>
    <property type="molecule type" value="Genomic_DNA"/>
</dbReference>
<dbReference type="InterPro" id="IPR012947">
    <property type="entry name" value="tRNA_SAD"/>
</dbReference>
<dbReference type="GO" id="GO:0002161">
    <property type="term" value="F:aminoacyl-tRNA deacylase activity"/>
    <property type="evidence" value="ECO:0007669"/>
    <property type="project" value="TreeGrafter"/>
</dbReference>
<dbReference type="AlphaFoldDB" id="A0A2M6WYF1"/>
<evidence type="ECO:0000256" key="3">
    <source>
        <dbReference type="ARBA" id="ARBA00022598"/>
    </source>
</evidence>
<dbReference type="Gene3D" id="3.30.980.10">
    <property type="entry name" value="Threonyl-trna Synthetase, Chain A, domain 2"/>
    <property type="match status" value="1"/>
</dbReference>
<protein>
    <recommendedName>
        <fullName evidence="9">Alanine--tRNA ligase</fullName>
        <ecNumber evidence="9">6.1.1.7</ecNumber>
    </recommendedName>
    <alternativeName>
        <fullName evidence="9">Alanyl-tRNA synthetase</fullName>
        <shortName evidence="9">AlaRS</shortName>
    </alternativeName>
</protein>
<evidence type="ECO:0000256" key="1">
    <source>
        <dbReference type="ARBA" id="ARBA00008226"/>
    </source>
</evidence>
<keyword evidence="5 9" id="KW-0067">ATP-binding</keyword>
<dbReference type="SUPFAM" id="SSF55186">
    <property type="entry name" value="ThrRS/AlaRS common domain"/>
    <property type="match status" value="1"/>
</dbReference>
<dbReference type="GO" id="GO:0005829">
    <property type="term" value="C:cytosol"/>
    <property type="evidence" value="ECO:0007669"/>
    <property type="project" value="TreeGrafter"/>
</dbReference>
<feature type="binding site" evidence="9">
    <location>
        <position position="554"/>
    </location>
    <ligand>
        <name>Zn(2+)</name>
        <dbReference type="ChEBI" id="CHEBI:29105"/>
    </ligand>
</feature>
<feature type="binding site" evidence="9">
    <location>
        <position position="452"/>
    </location>
    <ligand>
        <name>Zn(2+)</name>
        <dbReference type="ChEBI" id="CHEBI:29105"/>
    </ligand>
</feature>
<dbReference type="PANTHER" id="PTHR11777">
    <property type="entry name" value="ALANYL-TRNA SYNTHETASE"/>
    <property type="match status" value="1"/>
</dbReference>
<dbReference type="PROSITE" id="PS50860">
    <property type="entry name" value="AA_TRNA_LIGASE_II_ALA"/>
    <property type="match status" value="1"/>
</dbReference>
<dbReference type="FunFam" id="3.30.980.10:FF:000004">
    <property type="entry name" value="Alanine--tRNA ligase, cytoplasmic"/>
    <property type="match status" value="1"/>
</dbReference>
<feature type="binding site" evidence="9">
    <location>
        <position position="456"/>
    </location>
    <ligand>
        <name>Zn(2+)</name>
        <dbReference type="ChEBI" id="CHEBI:29105"/>
    </ligand>
</feature>
<comment type="cofactor">
    <cofactor evidence="9">
        <name>Zn(2+)</name>
        <dbReference type="ChEBI" id="CHEBI:29105"/>
    </cofactor>
    <text evidence="9">Binds 1 zinc ion per subunit.</text>
</comment>
<keyword evidence="3 9" id="KW-0436">Ligase</keyword>
<dbReference type="InterPro" id="IPR018162">
    <property type="entry name" value="Ala-tRNA-ligase_IIc_anticod-bd"/>
</dbReference>
<dbReference type="Gene3D" id="3.30.54.20">
    <property type="match status" value="1"/>
</dbReference>
<evidence type="ECO:0000256" key="9">
    <source>
        <dbReference type="HAMAP-Rule" id="MF_00036"/>
    </source>
</evidence>
<comment type="subcellular location">
    <subcellularLocation>
        <location evidence="9">Cytoplasm</location>
    </subcellularLocation>
</comment>
<evidence type="ECO:0000256" key="4">
    <source>
        <dbReference type="ARBA" id="ARBA00022741"/>
    </source>
</evidence>
<keyword evidence="7 9" id="KW-0648">Protein biosynthesis</keyword>
<evidence type="ECO:0000259" key="10">
    <source>
        <dbReference type="PROSITE" id="PS50860"/>
    </source>
</evidence>
<keyword evidence="8 9" id="KW-0030">Aminoacyl-tRNA synthetase</keyword>
<dbReference type="Gene3D" id="3.30.930.10">
    <property type="entry name" value="Bira Bifunctional Protein, Domain 2"/>
    <property type="match status" value="1"/>
</dbReference>
<dbReference type="Proteomes" id="UP000230731">
    <property type="component" value="Unassembled WGS sequence"/>
</dbReference>